<sequence>MNQYSRTYRTNAIALSWFDKDLSDNFVKITLSFTLVLVRIISTHDCSRWHMPKSLPTAGLFSATKRAPIDFSMHALTLTTRLCGPNFGQKAFTKALSLFSPLNRADALARHNGRLYTESGGKFSLLLKLKSGVELVVESLLQNGVVCSHLGGSSIVAGVLIHVIYKLDY</sequence>
<accession>A0AAV6VML1</accession>
<organism evidence="1 2">
    <name type="scientific">Oedothorax gibbosus</name>
    <dbReference type="NCBI Taxonomy" id="931172"/>
    <lineage>
        <taxon>Eukaryota</taxon>
        <taxon>Metazoa</taxon>
        <taxon>Ecdysozoa</taxon>
        <taxon>Arthropoda</taxon>
        <taxon>Chelicerata</taxon>
        <taxon>Arachnida</taxon>
        <taxon>Araneae</taxon>
        <taxon>Araneomorphae</taxon>
        <taxon>Entelegynae</taxon>
        <taxon>Araneoidea</taxon>
        <taxon>Linyphiidae</taxon>
        <taxon>Erigoninae</taxon>
        <taxon>Oedothorax</taxon>
    </lineage>
</organism>
<gene>
    <name evidence="1" type="ORF">JTE90_011315</name>
</gene>
<dbReference type="Proteomes" id="UP000827092">
    <property type="component" value="Unassembled WGS sequence"/>
</dbReference>
<dbReference type="AlphaFoldDB" id="A0AAV6VML1"/>
<reference evidence="1 2" key="1">
    <citation type="journal article" date="2022" name="Nat. Ecol. Evol.">
        <title>A masculinizing supergene underlies an exaggerated male reproductive morph in a spider.</title>
        <authorList>
            <person name="Hendrickx F."/>
            <person name="De Corte Z."/>
            <person name="Sonet G."/>
            <person name="Van Belleghem S.M."/>
            <person name="Kostlbacher S."/>
            <person name="Vangestel C."/>
        </authorList>
    </citation>
    <scope>NUCLEOTIDE SEQUENCE [LARGE SCALE GENOMIC DNA]</scope>
    <source>
        <strain evidence="1">W744_W776</strain>
    </source>
</reference>
<proteinExistence type="predicted"/>
<comment type="caution">
    <text evidence="1">The sequence shown here is derived from an EMBL/GenBank/DDBJ whole genome shotgun (WGS) entry which is preliminary data.</text>
</comment>
<dbReference type="EMBL" id="JAFNEN010000058">
    <property type="protein sequence ID" value="KAG8197154.1"/>
    <property type="molecule type" value="Genomic_DNA"/>
</dbReference>
<name>A0AAV6VML1_9ARAC</name>
<evidence type="ECO:0000313" key="2">
    <source>
        <dbReference type="Proteomes" id="UP000827092"/>
    </source>
</evidence>
<keyword evidence="2" id="KW-1185">Reference proteome</keyword>
<protein>
    <submittedName>
        <fullName evidence="1">Uncharacterized protein</fullName>
    </submittedName>
</protein>
<evidence type="ECO:0000313" key="1">
    <source>
        <dbReference type="EMBL" id="KAG8197154.1"/>
    </source>
</evidence>